<dbReference type="AlphaFoldDB" id="A0A8S3XVV5"/>
<name>A0A8S3XVV5_PARAO</name>
<feature type="region of interest" description="Disordered" evidence="1">
    <location>
        <begin position="50"/>
        <end position="86"/>
    </location>
</feature>
<accession>A0A8S3XVV5</accession>
<feature type="compositionally biased region" description="Polar residues" evidence="1">
    <location>
        <begin position="52"/>
        <end position="69"/>
    </location>
</feature>
<proteinExistence type="predicted"/>
<evidence type="ECO:0000256" key="1">
    <source>
        <dbReference type="SAM" id="MobiDB-lite"/>
    </source>
</evidence>
<feature type="compositionally biased region" description="Basic and acidic residues" evidence="1">
    <location>
        <begin position="73"/>
        <end position="86"/>
    </location>
</feature>
<organism evidence="2 3">
    <name type="scientific">Parnassius apollo</name>
    <name type="common">Apollo butterfly</name>
    <name type="synonym">Papilio apollo</name>
    <dbReference type="NCBI Taxonomy" id="110799"/>
    <lineage>
        <taxon>Eukaryota</taxon>
        <taxon>Metazoa</taxon>
        <taxon>Ecdysozoa</taxon>
        <taxon>Arthropoda</taxon>
        <taxon>Hexapoda</taxon>
        <taxon>Insecta</taxon>
        <taxon>Pterygota</taxon>
        <taxon>Neoptera</taxon>
        <taxon>Endopterygota</taxon>
        <taxon>Lepidoptera</taxon>
        <taxon>Glossata</taxon>
        <taxon>Ditrysia</taxon>
        <taxon>Papilionoidea</taxon>
        <taxon>Papilionidae</taxon>
        <taxon>Parnassiinae</taxon>
        <taxon>Parnassini</taxon>
        <taxon>Parnassius</taxon>
        <taxon>Parnassius</taxon>
    </lineage>
</organism>
<gene>
    <name evidence="2" type="ORF">PAPOLLO_LOCUS22627</name>
</gene>
<keyword evidence="3" id="KW-1185">Reference proteome</keyword>
<feature type="compositionally biased region" description="Polar residues" evidence="1">
    <location>
        <begin position="18"/>
        <end position="27"/>
    </location>
</feature>
<evidence type="ECO:0000313" key="3">
    <source>
        <dbReference type="Proteomes" id="UP000691718"/>
    </source>
</evidence>
<dbReference type="OrthoDB" id="7472940at2759"/>
<dbReference type="Proteomes" id="UP000691718">
    <property type="component" value="Unassembled WGS sequence"/>
</dbReference>
<comment type="caution">
    <text evidence="2">The sequence shown here is derived from an EMBL/GenBank/DDBJ whole genome shotgun (WGS) entry which is preliminary data.</text>
</comment>
<evidence type="ECO:0000313" key="2">
    <source>
        <dbReference type="EMBL" id="CAG5043182.1"/>
    </source>
</evidence>
<dbReference type="EMBL" id="CAJQZP010001393">
    <property type="protein sequence ID" value="CAG5043182.1"/>
    <property type="molecule type" value="Genomic_DNA"/>
</dbReference>
<protein>
    <submittedName>
        <fullName evidence="2">(apollo) hypothetical protein</fullName>
    </submittedName>
</protein>
<feature type="region of interest" description="Disordered" evidence="1">
    <location>
        <begin position="1"/>
        <end position="35"/>
    </location>
</feature>
<sequence length="86" mass="9412">MKRGTYRDSGPIGLSLFDESTVNSSEGKPSCEPSTAKEYSLKNIKIYEKQSEGSSETLSDATFQQTPGSVTGCRRDDANRDAAYHK</sequence>
<reference evidence="2" key="1">
    <citation type="submission" date="2021-04" db="EMBL/GenBank/DDBJ databases">
        <authorList>
            <person name="Tunstrom K."/>
        </authorList>
    </citation>
    <scope>NUCLEOTIDE SEQUENCE</scope>
</reference>